<evidence type="ECO:0000256" key="6">
    <source>
        <dbReference type="ARBA" id="ARBA00022801"/>
    </source>
</evidence>
<keyword evidence="5" id="KW-0479">Metal-binding</keyword>
<dbReference type="PANTHER" id="PTHR22930">
    <property type="match status" value="1"/>
</dbReference>
<evidence type="ECO:0000313" key="10">
    <source>
        <dbReference type="EMBL" id="CAI0475945.1"/>
    </source>
</evidence>
<name>A0AAV0PY53_9ROSI</name>
<reference evidence="10" key="1">
    <citation type="submission" date="2022-08" db="EMBL/GenBank/DDBJ databases">
        <authorList>
            <person name="Gutierrez-Valencia J."/>
        </authorList>
    </citation>
    <scope>NUCLEOTIDE SEQUENCE</scope>
</reference>
<dbReference type="GO" id="GO:0004518">
    <property type="term" value="F:nuclease activity"/>
    <property type="evidence" value="ECO:0007669"/>
    <property type="project" value="UniProtKB-KW"/>
</dbReference>
<dbReference type="InterPro" id="IPR045249">
    <property type="entry name" value="HARBI1-like"/>
</dbReference>
<evidence type="ECO:0000256" key="5">
    <source>
        <dbReference type="ARBA" id="ARBA00022723"/>
    </source>
</evidence>
<evidence type="ECO:0000256" key="7">
    <source>
        <dbReference type="ARBA" id="ARBA00023242"/>
    </source>
</evidence>
<keyword evidence="4" id="KW-0540">Nuclease</keyword>
<protein>
    <recommendedName>
        <fullName evidence="8">DDE Tnp4 domain-containing protein</fullName>
    </recommendedName>
</protein>
<evidence type="ECO:0000313" key="9">
    <source>
        <dbReference type="EMBL" id="CAI0438154.1"/>
    </source>
</evidence>
<dbReference type="EMBL" id="CAMGYJ010000009">
    <property type="protein sequence ID" value="CAI0475945.1"/>
    <property type="molecule type" value="Genomic_DNA"/>
</dbReference>
<keyword evidence="12" id="KW-1185">Reference proteome</keyword>
<dbReference type="GO" id="GO:0005634">
    <property type="term" value="C:nucleus"/>
    <property type="evidence" value="ECO:0007669"/>
    <property type="project" value="UniProtKB-SubCell"/>
</dbReference>
<evidence type="ECO:0000313" key="12">
    <source>
        <dbReference type="Proteomes" id="UP001154282"/>
    </source>
</evidence>
<dbReference type="Proteomes" id="UP001154282">
    <property type="component" value="Unassembled WGS sequence"/>
</dbReference>
<comment type="cofactor">
    <cofactor evidence="1">
        <name>a divalent metal cation</name>
        <dbReference type="ChEBI" id="CHEBI:60240"/>
    </cofactor>
</comment>
<evidence type="ECO:0000256" key="1">
    <source>
        <dbReference type="ARBA" id="ARBA00001968"/>
    </source>
</evidence>
<dbReference type="AlphaFoldDB" id="A0AAV0PY53"/>
<dbReference type="InterPro" id="IPR027806">
    <property type="entry name" value="HARBI1_dom"/>
</dbReference>
<evidence type="ECO:0000256" key="4">
    <source>
        <dbReference type="ARBA" id="ARBA00022722"/>
    </source>
</evidence>
<evidence type="ECO:0000256" key="3">
    <source>
        <dbReference type="ARBA" id="ARBA00006958"/>
    </source>
</evidence>
<dbReference type="EMBL" id="CAMGYJ010000011">
    <property type="protein sequence ID" value="CAI0627613.1"/>
    <property type="molecule type" value="Genomic_DNA"/>
</dbReference>
<dbReference type="GO" id="GO:0046872">
    <property type="term" value="F:metal ion binding"/>
    <property type="evidence" value="ECO:0007669"/>
    <property type="project" value="UniProtKB-KW"/>
</dbReference>
<evidence type="ECO:0000313" key="11">
    <source>
        <dbReference type="EMBL" id="CAI0627613.1"/>
    </source>
</evidence>
<proteinExistence type="inferred from homology"/>
<evidence type="ECO:0000256" key="2">
    <source>
        <dbReference type="ARBA" id="ARBA00004123"/>
    </source>
</evidence>
<gene>
    <name evidence="9" type="ORF">LITE_LOCUS25714</name>
    <name evidence="10" type="ORF">LITE_LOCUS40588</name>
    <name evidence="11" type="ORF">LITE_LOCUS51338</name>
</gene>
<comment type="subcellular location">
    <subcellularLocation>
        <location evidence="2">Nucleus</location>
    </subcellularLocation>
</comment>
<dbReference type="Pfam" id="PF13359">
    <property type="entry name" value="DDE_Tnp_4"/>
    <property type="match status" value="1"/>
</dbReference>
<dbReference type="EMBL" id="CAMGYJ010000006">
    <property type="protein sequence ID" value="CAI0438154.1"/>
    <property type="molecule type" value="Genomic_DNA"/>
</dbReference>
<keyword evidence="6" id="KW-0378">Hydrolase</keyword>
<comment type="similarity">
    <text evidence="3">Belongs to the HARBI1 family.</text>
</comment>
<comment type="caution">
    <text evidence="10">The sequence shown here is derived from an EMBL/GenBank/DDBJ whole genome shotgun (WGS) entry which is preliminary data.</text>
</comment>
<dbReference type="PANTHER" id="PTHR22930:SF293">
    <property type="entry name" value="PROTEIN ALP1-LIKE"/>
    <property type="match status" value="1"/>
</dbReference>
<keyword evidence="7" id="KW-0539">Nucleus</keyword>
<dbReference type="GO" id="GO:0016787">
    <property type="term" value="F:hydrolase activity"/>
    <property type="evidence" value="ECO:0007669"/>
    <property type="project" value="UniProtKB-KW"/>
</dbReference>
<sequence>MNVLAVCTPNLEFIYCLSGWEGSAHDSRVLRDALTRPNGFRVAEGCYYLCDGGYGNSTGFLPPYRGQKYHLKEWGPRRPSIAEEYYNMKHASARNVVERIFGILKMRWAILRDSSWFSPSDMARIVVACTIIHNFIKKERGADRFEREYQDVEQVDEEQYDPDEVETIAADDVHSCPAWTRFRDDLAKEMWEKWPYKPVVPTVPSV</sequence>
<evidence type="ECO:0000259" key="8">
    <source>
        <dbReference type="Pfam" id="PF13359"/>
    </source>
</evidence>
<organism evidence="10 12">
    <name type="scientific">Linum tenue</name>
    <dbReference type="NCBI Taxonomy" id="586396"/>
    <lineage>
        <taxon>Eukaryota</taxon>
        <taxon>Viridiplantae</taxon>
        <taxon>Streptophyta</taxon>
        <taxon>Embryophyta</taxon>
        <taxon>Tracheophyta</taxon>
        <taxon>Spermatophyta</taxon>
        <taxon>Magnoliopsida</taxon>
        <taxon>eudicotyledons</taxon>
        <taxon>Gunneridae</taxon>
        <taxon>Pentapetalae</taxon>
        <taxon>rosids</taxon>
        <taxon>fabids</taxon>
        <taxon>Malpighiales</taxon>
        <taxon>Linaceae</taxon>
        <taxon>Linum</taxon>
    </lineage>
</organism>
<accession>A0AAV0PY53</accession>
<feature type="domain" description="DDE Tnp4" evidence="8">
    <location>
        <begin position="1"/>
        <end position="134"/>
    </location>
</feature>